<proteinExistence type="predicted"/>
<sequence>MSSTPTSPPPHRLDARPPFSGSTSTDSDTRPTDFILRSCEGVDFHVRKDMLKALSDFFDDMFSMVEKGRDGEDLSYAGKTVLALPESTKVLYALLRIAYPRQQPSVGTPEQGLGIDEILEMMEAAQKYQFVVAEPLVKNLLGAPALIQENPHRIFAIAHLYQLPADTVRKAALGTLRSSATPHVLDFPEMDRISWSTAQRLFNFHQTCGARVAERLGEVVQAGQMLLNNKQTQKPYIWWQFNDGDSYWDFSGVHDAPCGARMAIGKNKTAAPWFTAHFAKLLGSIRASPSPITVLVEAAKVAPSERNLINACEACKKLADEDLNNFAERLSVQVHTFTEQLAKAYF</sequence>
<dbReference type="EMBL" id="JAWWNJ010000088">
    <property type="protein sequence ID" value="KAK7000526.1"/>
    <property type="molecule type" value="Genomic_DNA"/>
</dbReference>
<evidence type="ECO:0000256" key="1">
    <source>
        <dbReference type="SAM" id="MobiDB-lite"/>
    </source>
</evidence>
<dbReference type="AlphaFoldDB" id="A0AAW0A3Y2"/>
<name>A0AAW0A3Y2_9AGAR</name>
<feature type="compositionally biased region" description="Low complexity" evidence="1">
    <location>
        <begin position="17"/>
        <end position="26"/>
    </location>
</feature>
<organism evidence="3 4">
    <name type="scientific">Favolaschia claudopus</name>
    <dbReference type="NCBI Taxonomy" id="2862362"/>
    <lineage>
        <taxon>Eukaryota</taxon>
        <taxon>Fungi</taxon>
        <taxon>Dikarya</taxon>
        <taxon>Basidiomycota</taxon>
        <taxon>Agaricomycotina</taxon>
        <taxon>Agaricomycetes</taxon>
        <taxon>Agaricomycetidae</taxon>
        <taxon>Agaricales</taxon>
        <taxon>Marasmiineae</taxon>
        <taxon>Mycenaceae</taxon>
        <taxon>Favolaschia</taxon>
    </lineage>
</organism>
<evidence type="ECO:0000313" key="4">
    <source>
        <dbReference type="Proteomes" id="UP001362999"/>
    </source>
</evidence>
<reference evidence="3 4" key="1">
    <citation type="journal article" date="2024" name="J Genomics">
        <title>Draft genome sequencing and assembly of Favolaschia claudopus CIRM-BRFM 2984 isolated from oak limbs.</title>
        <authorList>
            <person name="Navarro D."/>
            <person name="Drula E."/>
            <person name="Chaduli D."/>
            <person name="Cazenave R."/>
            <person name="Ahrendt S."/>
            <person name="Wang J."/>
            <person name="Lipzen A."/>
            <person name="Daum C."/>
            <person name="Barry K."/>
            <person name="Grigoriev I.V."/>
            <person name="Favel A."/>
            <person name="Rosso M.N."/>
            <person name="Martin F."/>
        </authorList>
    </citation>
    <scope>NUCLEOTIDE SEQUENCE [LARGE SCALE GENOMIC DNA]</scope>
    <source>
        <strain evidence="3 4">CIRM-BRFM 2984</strain>
    </source>
</reference>
<dbReference type="Gene3D" id="3.30.710.10">
    <property type="entry name" value="Potassium Channel Kv1.1, Chain A"/>
    <property type="match status" value="1"/>
</dbReference>
<feature type="domain" description="BTB" evidence="2">
    <location>
        <begin position="32"/>
        <end position="99"/>
    </location>
</feature>
<dbReference type="SUPFAM" id="SSF54695">
    <property type="entry name" value="POZ domain"/>
    <property type="match status" value="1"/>
</dbReference>
<feature type="compositionally biased region" description="Pro residues" evidence="1">
    <location>
        <begin position="1"/>
        <end position="10"/>
    </location>
</feature>
<keyword evidence="4" id="KW-1185">Reference proteome</keyword>
<protein>
    <recommendedName>
        <fullName evidence="2">BTB domain-containing protein</fullName>
    </recommendedName>
</protein>
<feature type="region of interest" description="Disordered" evidence="1">
    <location>
        <begin position="1"/>
        <end position="32"/>
    </location>
</feature>
<dbReference type="InterPro" id="IPR011333">
    <property type="entry name" value="SKP1/BTB/POZ_sf"/>
</dbReference>
<accession>A0AAW0A3Y2</accession>
<dbReference type="InterPro" id="IPR000210">
    <property type="entry name" value="BTB/POZ_dom"/>
</dbReference>
<gene>
    <name evidence="3" type="ORF">R3P38DRAFT_3285282</name>
</gene>
<comment type="caution">
    <text evidence="3">The sequence shown here is derived from an EMBL/GenBank/DDBJ whole genome shotgun (WGS) entry which is preliminary data.</text>
</comment>
<dbReference type="PROSITE" id="PS50097">
    <property type="entry name" value="BTB"/>
    <property type="match status" value="1"/>
</dbReference>
<evidence type="ECO:0000313" key="3">
    <source>
        <dbReference type="EMBL" id="KAK7000526.1"/>
    </source>
</evidence>
<dbReference type="Proteomes" id="UP001362999">
    <property type="component" value="Unassembled WGS sequence"/>
</dbReference>
<evidence type="ECO:0000259" key="2">
    <source>
        <dbReference type="PROSITE" id="PS50097"/>
    </source>
</evidence>